<dbReference type="Gene3D" id="6.10.340.10">
    <property type="match status" value="1"/>
</dbReference>
<dbReference type="InterPro" id="IPR050980">
    <property type="entry name" value="2C_sensor_his_kinase"/>
</dbReference>
<dbReference type="InterPro" id="IPR036097">
    <property type="entry name" value="HisK_dim/P_sf"/>
</dbReference>
<evidence type="ECO:0000256" key="5">
    <source>
        <dbReference type="ARBA" id="ARBA00022553"/>
    </source>
</evidence>
<dbReference type="InterPro" id="IPR036890">
    <property type="entry name" value="HATPase_C_sf"/>
</dbReference>
<dbReference type="SUPFAM" id="SSF55874">
    <property type="entry name" value="ATPase domain of HSP90 chaperone/DNA topoisomerase II/histidine kinase"/>
    <property type="match status" value="1"/>
</dbReference>
<dbReference type="EC" id="2.7.13.3" evidence="3"/>
<dbReference type="Proteomes" id="UP001322512">
    <property type="component" value="Chromosome"/>
</dbReference>
<dbReference type="SMART" id="SM00304">
    <property type="entry name" value="HAMP"/>
    <property type="match status" value="1"/>
</dbReference>
<dbReference type="OrthoDB" id="9804645at2"/>
<keyword evidence="11" id="KW-0472">Membrane</keyword>
<dbReference type="RefSeq" id="WP_013333643.1">
    <property type="nucleotide sequence ID" value="NC_014532.2"/>
</dbReference>
<dbReference type="AlphaFoldDB" id="E1V999"/>
<evidence type="ECO:0000259" key="12">
    <source>
        <dbReference type="PROSITE" id="PS50109"/>
    </source>
</evidence>
<feature type="domain" description="HAMP" evidence="13">
    <location>
        <begin position="266"/>
        <end position="318"/>
    </location>
</feature>
<evidence type="ECO:0000313" key="16">
    <source>
        <dbReference type="Proteomes" id="UP000008707"/>
    </source>
</evidence>
<dbReference type="eggNOG" id="COG2770">
    <property type="taxonomic scope" value="Bacteria"/>
</dbReference>
<dbReference type="PRINTS" id="PR00344">
    <property type="entry name" value="BCTRLSENSOR"/>
</dbReference>
<sequence>MPLLRLLPRTLVDSTFLRVYVLLAIALALALGLSLSAISLVDKVRREQYHERLAEVPMTLFAQRLVAMPEARRADWLESRGDRLAADLTLHESRDYPMGYFERLRLSEGHTLVGRTLDGNWELHRRLPGEDWLLRAELGDVSEAQLRELVRVSGEWLQTLSPSARQRWLERLSNPAVPLALGDGPPEETSGTVSGSDVVSRSHPAEGALSLYWPFSHGLVSGAVPEAEWLTVGPLQPYQPPPVPVLSLVVVMVFGILSVVVYLIVRGVESRMTRLEQAATRIAGGRLDTRVKVQSGDFLGRLGMAFNGMAAQVQSLLRAQQDMTRAVSHELRTPVARIRFAVQMVEDMTDDPAVRHQLRGVDGDIAELDALIDEILTYARLDTNAANGGGLETESMEGRVLSERVIASVSDLHGHLDIVLVAGPEVECTAEPRYLQRALQNLVTNACRHAVSRVRVSVEGEPGLVRFDVEDDGPGVPERSRHEIFKPFARLDDSRDRRSGGYGLGLSIVHRVMVWHGGSVMVDTSPALGGARFTLLLPRRDTAPVRGA</sequence>
<feature type="domain" description="Histidine kinase" evidence="12">
    <location>
        <begin position="326"/>
        <end position="541"/>
    </location>
</feature>
<dbReference type="Proteomes" id="UP000008707">
    <property type="component" value="Chromosome"/>
</dbReference>
<dbReference type="SUPFAM" id="SSF47384">
    <property type="entry name" value="Homodimeric domain of signal transducing histidine kinase"/>
    <property type="match status" value="1"/>
</dbReference>
<evidence type="ECO:0000313" key="17">
    <source>
        <dbReference type="Proteomes" id="UP001322512"/>
    </source>
</evidence>
<reference evidence="14" key="2">
    <citation type="submission" date="2010-05" db="EMBL/GenBank/DDBJ databases">
        <title>Revision and reannotation of the Halomonas elongata DSM 2581(T) genome.</title>
        <authorList>
            <person name="Pfeiffer F."/>
            <person name="Bagyan I."/>
            <person name="Alfaro-Espinoza G."/>
            <person name="Zamora-Lagos M.A."/>
            <person name="Habermann B."/>
            <person name="Oesterhelt D."/>
            <person name="Kunte H.J."/>
        </authorList>
    </citation>
    <scope>NUCLEOTIDE SEQUENCE</scope>
    <source>
        <strain evidence="14">Type strain: DSM 2581</strain>
    </source>
</reference>
<evidence type="ECO:0000256" key="8">
    <source>
        <dbReference type="ARBA" id="ARBA00022777"/>
    </source>
</evidence>
<protein>
    <recommendedName>
        <fullName evidence="3">histidine kinase</fullName>
        <ecNumber evidence="3">2.7.13.3</ecNumber>
    </recommendedName>
</protein>
<keyword evidence="7" id="KW-0547">Nucleotide-binding</keyword>
<dbReference type="SUPFAM" id="SSF158472">
    <property type="entry name" value="HAMP domain-like"/>
    <property type="match status" value="1"/>
</dbReference>
<feature type="compositionally biased region" description="Low complexity" evidence="10">
    <location>
        <begin position="189"/>
        <end position="200"/>
    </location>
</feature>
<evidence type="ECO:0000313" key="14">
    <source>
        <dbReference type="EMBL" id="CBV43771.1"/>
    </source>
</evidence>
<dbReference type="InterPro" id="IPR003594">
    <property type="entry name" value="HATPase_dom"/>
</dbReference>
<evidence type="ECO:0000256" key="2">
    <source>
        <dbReference type="ARBA" id="ARBA00004651"/>
    </source>
</evidence>
<proteinExistence type="predicted"/>
<dbReference type="STRING" id="768066.HELO_3887"/>
<dbReference type="GO" id="GO:0000155">
    <property type="term" value="F:phosphorelay sensor kinase activity"/>
    <property type="evidence" value="ECO:0007669"/>
    <property type="project" value="InterPro"/>
</dbReference>
<dbReference type="Pfam" id="PF00512">
    <property type="entry name" value="HisKA"/>
    <property type="match status" value="1"/>
</dbReference>
<reference evidence="15 17" key="4">
    <citation type="submission" date="2023-11" db="EMBL/GenBank/DDBJ databases">
        <title>MicrobeMod: A computational toolkit for identifying prokaryotic methylation and restriction-modification with nanopore sequencing.</title>
        <authorList>
            <person name="Crits-Christoph A."/>
            <person name="Kang S.C."/>
            <person name="Lee H."/>
            <person name="Ostrov N."/>
        </authorList>
    </citation>
    <scope>NUCLEOTIDE SEQUENCE [LARGE SCALE GENOMIC DNA]</scope>
    <source>
        <strain evidence="15 17">ATCC 33173</strain>
    </source>
</reference>
<keyword evidence="9 15" id="KW-0067">ATP-binding</keyword>
<dbReference type="Pfam" id="PF02518">
    <property type="entry name" value="HATPase_c"/>
    <property type="match status" value="1"/>
</dbReference>
<feature type="transmembrane region" description="Helical" evidence="11">
    <location>
        <begin position="20"/>
        <end position="41"/>
    </location>
</feature>
<dbReference type="HOGENOM" id="CLU_000445_89_27_6"/>
<evidence type="ECO:0000259" key="13">
    <source>
        <dbReference type="PROSITE" id="PS50885"/>
    </source>
</evidence>
<dbReference type="GO" id="GO:0005524">
    <property type="term" value="F:ATP binding"/>
    <property type="evidence" value="ECO:0007669"/>
    <property type="project" value="UniProtKB-KW"/>
</dbReference>
<dbReference type="GO" id="GO:0005886">
    <property type="term" value="C:plasma membrane"/>
    <property type="evidence" value="ECO:0007669"/>
    <property type="project" value="UniProtKB-SubCell"/>
</dbReference>
<keyword evidence="17" id="KW-1185">Reference proteome</keyword>
<dbReference type="Gene3D" id="1.10.287.130">
    <property type="match status" value="1"/>
</dbReference>
<dbReference type="EMBL" id="FN869568">
    <property type="protein sequence ID" value="CBV43771.1"/>
    <property type="molecule type" value="Genomic_DNA"/>
</dbReference>
<keyword evidence="8 14" id="KW-0418">Kinase</keyword>
<evidence type="ECO:0000256" key="11">
    <source>
        <dbReference type="SAM" id="Phobius"/>
    </source>
</evidence>
<evidence type="ECO:0000256" key="10">
    <source>
        <dbReference type="SAM" id="MobiDB-lite"/>
    </source>
</evidence>
<feature type="transmembrane region" description="Helical" evidence="11">
    <location>
        <begin position="245"/>
        <end position="265"/>
    </location>
</feature>
<reference evidence="14" key="1">
    <citation type="journal article" date="2010" name="Environ. Microbiol.">
        <title>A blueprint of ectoine metabolism from the genome of the industrial producer Halomonas elongata DSM 2581(T).</title>
        <authorList>
            <person name="Schwibbert K."/>
            <person name="Marin-Sanguino A."/>
            <person name="Bagyan I."/>
            <person name="Heidrich G."/>
            <person name="Lentzen G."/>
            <person name="Seitz H."/>
            <person name="Rampp M."/>
            <person name="Schuster S.C."/>
            <person name="Klenk H.P."/>
            <person name="Pfeiffer F."/>
            <person name="Oesterhelt D."/>
            <person name="Kunte H.J."/>
        </authorList>
    </citation>
    <scope>NUCLEOTIDE SEQUENCE</scope>
    <source>
        <strain evidence="14">Type strain: DSM 2581</strain>
    </source>
</reference>
<evidence type="ECO:0000313" key="15">
    <source>
        <dbReference type="EMBL" id="WPU46347.1"/>
    </source>
</evidence>
<evidence type="ECO:0000256" key="3">
    <source>
        <dbReference type="ARBA" id="ARBA00012438"/>
    </source>
</evidence>
<dbReference type="Gene3D" id="3.30.565.10">
    <property type="entry name" value="Histidine kinase-like ATPase, C-terminal domain"/>
    <property type="match status" value="1"/>
</dbReference>
<dbReference type="PANTHER" id="PTHR44936">
    <property type="entry name" value="SENSOR PROTEIN CREC"/>
    <property type="match status" value="1"/>
</dbReference>
<evidence type="ECO:0000256" key="6">
    <source>
        <dbReference type="ARBA" id="ARBA00022679"/>
    </source>
</evidence>
<dbReference type="EMBL" id="CP139472">
    <property type="protein sequence ID" value="WPU46347.1"/>
    <property type="molecule type" value="Genomic_DNA"/>
</dbReference>
<dbReference type="SMART" id="SM00387">
    <property type="entry name" value="HATPase_c"/>
    <property type="match status" value="1"/>
</dbReference>
<dbReference type="PROSITE" id="PS50885">
    <property type="entry name" value="HAMP"/>
    <property type="match status" value="1"/>
</dbReference>
<evidence type="ECO:0000256" key="7">
    <source>
        <dbReference type="ARBA" id="ARBA00022741"/>
    </source>
</evidence>
<feature type="region of interest" description="Disordered" evidence="10">
    <location>
        <begin position="179"/>
        <end position="200"/>
    </location>
</feature>
<evidence type="ECO:0000256" key="1">
    <source>
        <dbReference type="ARBA" id="ARBA00000085"/>
    </source>
</evidence>
<keyword evidence="11" id="KW-0812">Transmembrane</keyword>
<evidence type="ECO:0000256" key="4">
    <source>
        <dbReference type="ARBA" id="ARBA00022475"/>
    </source>
</evidence>
<dbReference type="Pfam" id="PF00672">
    <property type="entry name" value="HAMP"/>
    <property type="match status" value="1"/>
</dbReference>
<gene>
    <name evidence="14" type="ordered locus">HELO_3887</name>
    <name evidence="15" type="ORF">SR933_13955</name>
</gene>
<keyword evidence="5" id="KW-0597">Phosphoprotein</keyword>
<comment type="subcellular location">
    <subcellularLocation>
        <location evidence="2">Cell membrane</location>
        <topology evidence="2">Multi-pass membrane protein</topology>
    </subcellularLocation>
</comment>
<comment type="catalytic activity">
    <reaction evidence="1">
        <text>ATP + protein L-histidine = ADP + protein N-phospho-L-histidine.</text>
        <dbReference type="EC" id="2.7.13.3"/>
    </reaction>
</comment>
<dbReference type="PROSITE" id="PS50109">
    <property type="entry name" value="HIS_KIN"/>
    <property type="match status" value="1"/>
</dbReference>
<dbReference type="InterPro" id="IPR003660">
    <property type="entry name" value="HAMP_dom"/>
</dbReference>
<organism evidence="14 16">
    <name type="scientific">Halomonas elongata (strain ATCC 33173 / DSM 2581 / NBRC 15536 / NCIMB 2198 / 1H9)</name>
    <dbReference type="NCBI Taxonomy" id="768066"/>
    <lineage>
        <taxon>Bacteria</taxon>
        <taxon>Pseudomonadati</taxon>
        <taxon>Pseudomonadota</taxon>
        <taxon>Gammaproteobacteria</taxon>
        <taxon>Oceanospirillales</taxon>
        <taxon>Halomonadaceae</taxon>
        <taxon>Halomonas</taxon>
    </lineage>
</organism>
<dbReference type="PANTHER" id="PTHR44936:SF10">
    <property type="entry name" value="SENSOR PROTEIN RSTB"/>
    <property type="match status" value="1"/>
</dbReference>
<dbReference type="KEGG" id="hel:HELO_3887"/>
<dbReference type="CDD" id="cd06225">
    <property type="entry name" value="HAMP"/>
    <property type="match status" value="1"/>
</dbReference>
<dbReference type="InterPro" id="IPR003661">
    <property type="entry name" value="HisK_dim/P_dom"/>
</dbReference>
<name>E1V999_HALED</name>
<dbReference type="eggNOG" id="COG2205">
    <property type="taxonomic scope" value="Bacteria"/>
</dbReference>
<evidence type="ECO:0000256" key="9">
    <source>
        <dbReference type="ARBA" id="ARBA00022840"/>
    </source>
</evidence>
<dbReference type="SMART" id="SM00388">
    <property type="entry name" value="HisKA"/>
    <property type="match status" value="1"/>
</dbReference>
<accession>E1V999</accession>
<dbReference type="GeneID" id="91011288"/>
<keyword evidence="11" id="KW-1133">Transmembrane helix</keyword>
<dbReference type="CDD" id="cd00082">
    <property type="entry name" value="HisKA"/>
    <property type="match status" value="1"/>
</dbReference>
<dbReference type="InterPro" id="IPR005467">
    <property type="entry name" value="His_kinase_dom"/>
</dbReference>
<keyword evidence="6 14" id="KW-0808">Transferase</keyword>
<dbReference type="InterPro" id="IPR004358">
    <property type="entry name" value="Sig_transdc_His_kin-like_C"/>
</dbReference>
<reference evidence="16" key="3">
    <citation type="journal article" date="2011" name="Environ. Microbiol.">
        <title>A blueprint of ectoine metabolism from the genome of the industrial producer Halomonas elongata DSM 2581(T).</title>
        <authorList>
            <person name="Schwibbert K."/>
            <person name="Marin-Sanguino A."/>
            <person name="Bagyan I."/>
            <person name="Heidrich G."/>
            <person name="Lentzen G."/>
            <person name="Seitz H."/>
            <person name="Rampp M."/>
            <person name="Schuster S.C."/>
            <person name="Klenk H.P."/>
            <person name="Pfeiffer F."/>
            <person name="Oesterhelt D."/>
            <person name="Kunte H.J."/>
        </authorList>
    </citation>
    <scope>NUCLEOTIDE SEQUENCE [LARGE SCALE GENOMIC DNA]</scope>
    <source>
        <strain evidence="16">ATCC 33173 / DSM 2581 / NBRC 15536 / NCIMB 2198 / 1H9</strain>
    </source>
</reference>
<keyword evidence="4" id="KW-1003">Cell membrane</keyword>